<keyword evidence="2" id="KW-0238">DNA-binding</keyword>
<dbReference type="Proteomes" id="UP000232496">
    <property type="component" value="Chromosome"/>
</dbReference>
<proteinExistence type="predicted"/>
<dbReference type="GO" id="GO:0003700">
    <property type="term" value="F:DNA-binding transcription factor activity"/>
    <property type="evidence" value="ECO:0007669"/>
    <property type="project" value="TreeGrafter"/>
</dbReference>
<dbReference type="InterPro" id="IPR028082">
    <property type="entry name" value="Peripla_BP_I"/>
</dbReference>
<keyword evidence="1" id="KW-0805">Transcription regulation</keyword>
<gene>
    <name evidence="5" type="ORF">DRBB29_1054</name>
</gene>
<dbReference type="SUPFAM" id="SSF53822">
    <property type="entry name" value="Periplasmic binding protein-like I"/>
    <property type="match status" value="1"/>
</dbReference>
<reference evidence="5 6" key="1">
    <citation type="submission" date="2017-09" db="EMBL/GenBank/DDBJ databases">
        <title>Comparative genomics and methylome analysis of the gut commensal Bifidobacterium breve.</title>
        <authorList>
            <person name="Bottacini F."/>
            <person name="Morrissey R."/>
            <person name="Roberts R.J."/>
            <person name="James K."/>
            <person name="van Breen J."/>
            <person name="Egan M."/>
            <person name="Lambert J."/>
            <person name="van Limpt K."/>
            <person name="Stanton C."/>
            <person name="Knol J."/>
            <person name="O' Connell Motherway M."/>
            <person name="van Sinderen D."/>
        </authorList>
    </citation>
    <scope>NUCLEOTIDE SEQUENCE [LARGE SCALE GENOMIC DNA]</scope>
    <source>
        <strain evidence="5 6">DRBB29</strain>
    </source>
</reference>
<keyword evidence="3" id="KW-0804">Transcription</keyword>
<evidence type="ECO:0000259" key="4">
    <source>
        <dbReference type="PROSITE" id="PS50932"/>
    </source>
</evidence>
<protein>
    <submittedName>
        <fullName evidence="5">Ribose operon repressor</fullName>
    </submittedName>
</protein>
<dbReference type="Gene3D" id="1.10.260.40">
    <property type="entry name" value="lambda repressor-like DNA-binding domains"/>
    <property type="match status" value="1"/>
</dbReference>
<dbReference type="PROSITE" id="PS00356">
    <property type="entry name" value="HTH_LACI_1"/>
    <property type="match status" value="1"/>
</dbReference>
<dbReference type="Gene3D" id="3.40.50.2300">
    <property type="match status" value="2"/>
</dbReference>
<evidence type="ECO:0000256" key="3">
    <source>
        <dbReference type="ARBA" id="ARBA00023163"/>
    </source>
</evidence>
<evidence type="ECO:0000313" key="5">
    <source>
        <dbReference type="EMBL" id="AUE18607.1"/>
    </source>
</evidence>
<evidence type="ECO:0000256" key="1">
    <source>
        <dbReference type="ARBA" id="ARBA00023015"/>
    </source>
</evidence>
<dbReference type="InterPro" id="IPR046335">
    <property type="entry name" value="LacI/GalR-like_sensor"/>
</dbReference>
<name>A0AAN1M4U5_BIFBR</name>
<dbReference type="EMBL" id="CP023198">
    <property type="protein sequence ID" value="AUE18607.1"/>
    <property type="molecule type" value="Genomic_DNA"/>
</dbReference>
<dbReference type="CDD" id="cd01392">
    <property type="entry name" value="HTH_LacI"/>
    <property type="match status" value="1"/>
</dbReference>
<accession>A0AAN1M4U5</accession>
<dbReference type="PROSITE" id="PS50932">
    <property type="entry name" value="HTH_LACI_2"/>
    <property type="match status" value="1"/>
</dbReference>
<dbReference type="InterPro" id="IPR000843">
    <property type="entry name" value="HTH_LacI"/>
</dbReference>
<dbReference type="SMART" id="SM00354">
    <property type="entry name" value="HTH_LACI"/>
    <property type="match status" value="1"/>
</dbReference>
<feature type="domain" description="HTH lacI-type" evidence="4">
    <location>
        <begin position="9"/>
        <end position="63"/>
    </location>
</feature>
<dbReference type="RefSeq" id="WP_101673747.1">
    <property type="nucleotide sequence ID" value="NZ_CACRSN010000009.1"/>
</dbReference>
<dbReference type="Pfam" id="PF13377">
    <property type="entry name" value="Peripla_BP_3"/>
    <property type="match status" value="1"/>
</dbReference>
<dbReference type="CDD" id="cd06267">
    <property type="entry name" value="PBP1_LacI_sugar_binding-like"/>
    <property type="match status" value="1"/>
</dbReference>
<dbReference type="GO" id="GO:0000976">
    <property type="term" value="F:transcription cis-regulatory region binding"/>
    <property type="evidence" value="ECO:0007669"/>
    <property type="project" value="TreeGrafter"/>
</dbReference>
<dbReference type="AlphaFoldDB" id="A0AAN1M4U5"/>
<dbReference type="InterPro" id="IPR010982">
    <property type="entry name" value="Lambda_DNA-bd_dom_sf"/>
</dbReference>
<sequence length="376" mass="40760">MSIRTPRKATVYDVAAEAGVSIATVSRALRTPDKVRPKTRDIINEAIHKLGYVPSGSAQGLAAQKTGSLGLFLPNVDELDTIEDFNPENQDAATLQLDPPDERPQANSLYLDEVLRGCELESWRQGVSLMVNVSLGRADADVTQIANDMAGKVDGLLVMARSLPDHVVDFLSKRMPLVMIADAPTSIPVDLDLVRVSNRKGMSALVSHLIESHGVKRLAYLAGPNDSPDNHKRYEGFCEALQSHGMTYEAAPIYRGQFSQSIAYSITKDLIARSTLPEALVCANDQMALGALEALDEANIDIPGQIIVTGFDGIDETNMSAPRLTTVRQPMRNLGRAAVQLLMQRINNPSEGSQSLELPVTVLLRESCEGHLDPIG</sequence>
<dbReference type="Pfam" id="PF00356">
    <property type="entry name" value="LacI"/>
    <property type="match status" value="1"/>
</dbReference>
<evidence type="ECO:0000256" key="2">
    <source>
        <dbReference type="ARBA" id="ARBA00023125"/>
    </source>
</evidence>
<organism evidence="5 6">
    <name type="scientific">Bifidobacterium breve</name>
    <dbReference type="NCBI Taxonomy" id="1685"/>
    <lineage>
        <taxon>Bacteria</taxon>
        <taxon>Bacillati</taxon>
        <taxon>Actinomycetota</taxon>
        <taxon>Actinomycetes</taxon>
        <taxon>Bifidobacteriales</taxon>
        <taxon>Bifidobacteriaceae</taxon>
        <taxon>Bifidobacterium</taxon>
    </lineage>
</organism>
<dbReference type="PANTHER" id="PTHR30146">
    <property type="entry name" value="LACI-RELATED TRANSCRIPTIONAL REPRESSOR"/>
    <property type="match status" value="1"/>
</dbReference>
<dbReference type="PANTHER" id="PTHR30146:SF109">
    <property type="entry name" value="HTH-TYPE TRANSCRIPTIONAL REGULATOR GALS"/>
    <property type="match status" value="1"/>
</dbReference>
<evidence type="ECO:0000313" key="6">
    <source>
        <dbReference type="Proteomes" id="UP000232496"/>
    </source>
</evidence>
<dbReference type="SUPFAM" id="SSF47413">
    <property type="entry name" value="lambda repressor-like DNA-binding domains"/>
    <property type="match status" value="1"/>
</dbReference>